<evidence type="ECO:0000313" key="3">
    <source>
        <dbReference type="Proteomes" id="UP000697127"/>
    </source>
</evidence>
<protein>
    <submittedName>
        <fullName evidence="2">Uncharacterized protein</fullName>
    </submittedName>
</protein>
<reference evidence="2" key="1">
    <citation type="submission" date="2020-11" db="EMBL/GenBank/DDBJ databases">
        <title>Kefir isolates.</title>
        <authorList>
            <person name="Marcisauskas S."/>
            <person name="Kim Y."/>
            <person name="Blasche S."/>
        </authorList>
    </citation>
    <scope>NUCLEOTIDE SEQUENCE</scope>
    <source>
        <strain evidence="2">Olga-1</strain>
    </source>
</reference>
<feature type="compositionally biased region" description="Polar residues" evidence="1">
    <location>
        <begin position="9"/>
        <end position="39"/>
    </location>
</feature>
<keyword evidence="3" id="KW-1185">Reference proteome</keyword>
<feature type="region of interest" description="Disordered" evidence="1">
    <location>
        <begin position="1"/>
        <end position="39"/>
    </location>
</feature>
<accession>A0A9P6WM04</accession>
<evidence type="ECO:0000256" key="1">
    <source>
        <dbReference type="SAM" id="MobiDB-lite"/>
    </source>
</evidence>
<comment type="caution">
    <text evidence="2">The sequence shown here is derived from an EMBL/GenBank/DDBJ whole genome shotgun (WGS) entry which is preliminary data.</text>
</comment>
<name>A0A9P6WM04_9ASCO</name>
<sequence>MTNQHTRDVNSQSESSTRTLPSHLQTTQSKTPAHLGTSSVGNTHSWIKYLRAAPSPTQSVNVRFNMVSMDIETTEQRVFENIRCRLKEDLDSVEVQSRVAAKVCGGAVARAERLIEELSTVSGSCGFGNEEDDEVVNSSSKVRSIGAKATK</sequence>
<proteinExistence type="predicted"/>
<evidence type="ECO:0000313" key="2">
    <source>
        <dbReference type="EMBL" id="KAG0689586.1"/>
    </source>
</evidence>
<gene>
    <name evidence="2" type="ORF">C6P40_004792</name>
</gene>
<dbReference type="EMBL" id="PUHW01000071">
    <property type="protein sequence ID" value="KAG0689586.1"/>
    <property type="molecule type" value="Genomic_DNA"/>
</dbReference>
<organism evidence="2 3">
    <name type="scientific">Pichia californica</name>
    <dbReference type="NCBI Taxonomy" id="460514"/>
    <lineage>
        <taxon>Eukaryota</taxon>
        <taxon>Fungi</taxon>
        <taxon>Dikarya</taxon>
        <taxon>Ascomycota</taxon>
        <taxon>Saccharomycotina</taxon>
        <taxon>Pichiomycetes</taxon>
        <taxon>Pichiales</taxon>
        <taxon>Pichiaceae</taxon>
        <taxon>Pichia</taxon>
    </lineage>
</organism>
<dbReference type="Proteomes" id="UP000697127">
    <property type="component" value="Unassembled WGS sequence"/>
</dbReference>
<dbReference type="AlphaFoldDB" id="A0A9P6WM04"/>